<feature type="compositionally biased region" description="Polar residues" evidence="1">
    <location>
        <begin position="64"/>
        <end position="80"/>
    </location>
</feature>
<dbReference type="EMBL" id="JBBXMP010001031">
    <property type="protein sequence ID" value="KAL0056719.1"/>
    <property type="molecule type" value="Genomic_DNA"/>
</dbReference>
<organism evidence="2 3">
    <name type="scientific">Marasmius tenuissimus</name>
    <dbReference type="NCBI Taxonomy" id="585030"/>
    <lineage>
        <taxon>Eukaryota</taxon>
        <taxon>Fungi</taxon>
        <taxon>Dikarya</taxon>
        <taxon>Basidiomycota</taxon>
        <taxon>Agaricomycotina</taxon>
        <taxon>Agaricomycetes</taxon>
        <taxon>Agaricomycetidae</taxon>
        <taxon>Agaricales</taxon>
        <taxon>Marasmiineae</taxon>
        <taxon>Marasmiaceae</taxon>
        <taxon>Marasmius</taxon>
    </lineage>
</organism>
<comment type="caution">
    <text evidence="2">The sequence shown here is derived from an EMBL/GenBank/DDBJ whole genome shotgun (WGS) entry which is preliminary data.</text>
</comment>
<feature type="compositionally biased region" description="Polar residues" evidence="1">
    <location>
        <begin position="151"/>
        <end position="165"/>
    </location>
</feature>
<evidence type="ECO:0000256" key="1">
    <source>
        <dbReference type="SAM" id="MobiDB-lite"/>
    </source>
</evidence>
<evidence type="ECO:0000313" key="2">
    <source>
        <dbReference type="EMBL" id="KAL0056719.1"/>
    </source>
</evidence>
<reference evidence="2 3" key="1">
    <citation type="submission" date="2024-05" db="EMBL/GenBank/DDBJ databases">
        <title>A draft genome resource for the thread blight pathogen Marasmius tenuissimus strain MS-2.</title>
        <authorList>
            <person name="Yulfo-Soto G.E."/>
            <person name="Baruah I.K."/>
            <person name="Amoako-Attah I."/>
            <person name="Bukari Y."/>
            <person name="Meinhardt L.W."/>
            <person name="Bailey B.A."/>
            <person name="Cohen S.P."/>
        </authorList>
    </citation>
    <scope>NUCLEOTIDE SEQUENCE [LARGE SCALE GENOMIC DNA]</scope>
    <source>
        <strain evidence="2 3">MS-2</strain>
    </source>
</reference>
<name>A0ABR2Z654_9AGAR</name>
<dbReference type="Proteomes" id="UP001437256">
    <property type="component" value="Unassembled WGS sequence"/>
</dbReference>
<accession>A0ABR2Z654</accession>
<feature type="compositionally biased region" description="Acidic residues" evidence="1">
    <location>
        <begin position="85"/>
        <end position="119"/>
    </location>
</feature>
<protein>
    <submittedName>
        <fullName evidence="2">Uncharacterized protein</fullName>
    </submittedName>
</protein>
<feature type="region of interest" description="Disordered" evidence="1">
    <location>
        <begin position="58"/>
        <end position="165"/>
    </location>
</feature>
<proteinExistence type="predicted"/>
<gene>
    <name evidence="2" type="ORF">AAF712_016674</name>
</gene>
<keyword evidence="3" id="KW-1185">Reference proteome</keyword>
<sequence>MKLNELHLFRSTRTYPGHIAVDLFAMGYHRLGSEGKLKTLLKKLSARAKFISEVEKEKKRIASGSINNKTNISSGSNQAIRNVDTDSDSTDNDYDASSEGEGDSDSEDSDDDLEGEAISEDLQRERASEDTIGGSDEESEVDVESAAVIPASNSEYSASGESGFD</sequence>
<evidence type="ECO:0000313" key="3">
    <source>
        <dbReference type="Proteomes" id="UP001437256"/>
    </source>
</evidence>